<sequence length="61" mass="6792">MRVLRELFKKPLMLLSNSISNPHLYPYAYPNAKSLSLFAGRASFSRPPPAALIPCVTMASR</sequence>
<dbReference type="Proteomes" id="UP000800082">
    <property type="component" value="Unassembled WGS sequence"/>
</dbReference>
<dbReference type="AlphaFoldDB" id="A0A6A5RTP2"/>
<gene>
    <name evidence="1" type="ORF">M421DRAFT_320636</name>
</gene>
<dbReference type="GeneID" id="54346937"/>
<dbReference type="EMBL" id="ML978960">
    <property type="protein sequence ID" value="KAF1931781.1"/>
    <property type="molecule type" value="Genomic_DNA"/>
</dbReference>
<proteinExistence type="predicted"/>
<dbReference type="RefSeq" id="XP_033452029.1">
    <property type="nucleotide sequence ID" value="XM_033589290.1"/>
</dbReference>
<reference evidence="1" key="1">
    <citation type="journal article" date="2020" name="Stud. Mycol.">
        <title>101 Dothideomycetes genomes: a test case for predicting lifestyles and emergence of pathogens.</title>
        <authorList>
            <person name="Haridas S."/>
            <person name="Albert R."/>
            <person name="Binder M."/>
            <person name="Bloem J."/>
            <person name="Labutti K."/>
            <person name="Salamov A."/>
            <person name="Andreopoulos B."/>
            <person name="Baker S."/>
            <person name="Barry K."/>
            <person name="Bills G."/>
            <person name="Bluhm B."/>
            <person name="Cannon C."/>
            <person name="Castanera R."/>
            <person name="Culley D."/>
            <person name="Daum C."/>
            <person name="Ezra D."/>
            <person name="Gonzalez J."/>
            <person name="Henrissat B."/>
            <person name="Kuo A."/>
            <person name="Liang C."/>
            <person name="Lipzen A."/>
            <person name="Lutzoni F."/>
            <person name="Magnuson J."/>
            <person name="Mondo S."/>
            <person name="Nolan M."/>
            <person name="Ohm R."/>
            <person name="Pangilinan J."/>
            <person name="Park H.-J."/>
            <person name="Ramirez L."/>
            <person name="Alfaro M."/>
            <person name="Sun H."/>
            <person name="Tritt A."/>
            <person name="Yoshinaga Y."/>
            <person name="Zwiers L.-H."/>
            <person name="Turgeon B."/>
            <person name="Goodwin S."/>
            <person name="Spatafora J."/>
            <person name="Crous P."/>
            <person name="Grigoriev I."/>
        </authorList>
    </citation>
    <scope>NUCLEOTIDE SEQUENCE</scope>
    <source>
        <strain evidence="1">CBS 183.55</strain>
    </source>
</reference>
<protein>
    <submittedName>
        <fullName evidence="1">Uncharacterized protein</fullName>
    </submittedName>
</protein>
<evidence type="ECO:0000313" key="1">
    <source>
        <dbReference type="EMBL" id="KAF1931781.1"/>
    </source>
</evidence>
<keyword evidence="2" id="KW-1185">Reference proteome</keyword>
<evidence type="ECO:0000313" key="2">
    <source>
        <dbReference type="Proteomes" id="UP000800082"/>
    </source>
</evidence>
<accession>A0A6A5RTP2</accession>
<name>A0A6A5RTP2_9PLEO</name>
<organism evidence="1 2">
    <name type="scientific">Didymella exigua CBS 183.55</name>
    <dbReference type="NCBI Taxonomy" id="1150837"/>
    <lineage>
        <taxon>Eukaryota</taxon>
        <taxon>Fungi</taxon>
        <taxon>Dikarya</taxon>
        <taxon>Ascomycota</taxon>
        <taxon>Pezizomycotina</taxon>
        <taxon>Dothideomycetes</taxon>
        <taxon>Pleosporomycetidae</taxon>
        <taxon>Pleosporales</taxon>
        <taxon>Pleosporineae</taxon>
        <taxon>Didymellaceae</taxon>
        <taxon>Didymella</taxon>
    </lineage>
</organism>